<name>A0AAD6VR96_9AGAR</name>
<feature type="binding site" evidence="7">
    <location>
        <position position="101"/>
    </location>
    <ligand>
        <name>Zn(2+)</name>
        <dbReference type="ChEBI" id="CHEBI:29105"/>
    </ligand>
</feature>
<evidence type="ECO:0000256" key="7">
    <source>
        <dbReference type="PIRSR" id="PIRSR601765-1"/>
    </source>
</evidence>
<evidence type="ECO:0000256" key="6">
    <source>
        <dbReference type="ARBA" id="ARBA00048348"/>
    </source>
</evidence>
<dbReference type="Proteomes" id="UP001219525">
    <property type="component" value="Unassembled WGS sequence"/>
</dbReference>
<dbReference type="Pfam" id="PF00484">
    <property type="entry name" value="Pro_CA"/>
    <property type="match status" value="1"/>
</dbReference>
<evidence type="ECO:0000256" key="3">
    <source>
        <dbReference type="ARBA" id="ARBA00022723"/>
    </source>
</evidence>
<feature type="binding site" evidence="7">
    <location>
        <position position="47"/>
    </location>
    <ligand>
        <name>Zn(2+)</name>
        <dbReference type="ChEBI" id="CHEBI:29105"/>
    </ligand>
</feature>
<keyword evidence="4 7" id="KW-0862">Zinc</keyword>
<evidence type="ECO:0000256" key="2">
    <source>
        <dbReference type="ARBA" id="ARBA00012925"/>
    </source>
</evidence>
<keyword evidence="5 8" id="KW-0456">Lyase</keyword>
<dbReference type="GO" id="GO:0008270">
    <property type="term" value="F:zinc ion binding"/>
    <property type="evidence" value="ECO:0007669"/>
    <property type="project" value="UniProtKB-UniRule"/>
</dbReference>
<evidence type="ECO:0000256" key="5">
    <source>
        <dbReference type="ARBA" id="ARBA00023239"/>
    </source>
</evidence>
<evidence type="ECO:0000256" key="4">
    <source>
        <dbReference type="ARBA" id="ARBA00022833"/>
    </source>
</evidence>
<dbReference type="SMART" id="SM00947">
    <property type="entry name" value="Pro_CA"/>
    <property type="match status" value="1"/>
</dbReference>
<evidence type="ECO:0000256" key="1">
    <source>
        <dbReference type="ARBA" id="ARBA00006217"/>
    </source>
</evidence>
<dbReference type="GO" id="GO:0071244">
    <property type="term" value="P:cellular response to carbon dioxide"/>
    <property type="evidence" value="ECO:0007669"/>
    <property type="project" value="TreeGrafter"/>
</dbReference>
<keyword evidence="3 7" id="KW-0479">Metal-binding</keyword>
<proteinExistence type="inferred from homology"/>
<comment type="catalytic activity">
    <reaction evidence="6 8">
        <text>hydrogencarbonate + H(+) = CO2 + H2O</text>
        <dbReference type="Rhea" id="RHEA:10748"/>
        <dbReference type="ChEBI" id="CHEBI:15377"/>
        <dbReference type="ChEBI" id="CHEBI:15378"/>
        <dbReference type="ChEBI" id="CHEBI:16526"/>
        <dbReference type="ChEBI" id="CHEBI:17544"/>
        <dbReference type="EC" id="4.2.1.1"/>
    </reaction>
</comment>
<dbReference type="SUPFAM" id="SSF53056">
    <property type="entry name" value="beta-carbonic anhydrase, cab"/>
    <property type="match status" value="1"/>
</dbReference>
<evidence type="ECO:0000313" key="10">
    <source>
        <dbReference type="Proteomes" id="UP001219525"/>
    </source>
</evidence>
<comment type="caution">
    <text evidence="9">The sequence shown here is derived from an EMBL/GenBank/DDBJ whole genome shotgun (WGS) entry which is preliminary data.</text>
</comment>
<accession>A0AAD6VR96</accession>
<comment type="function">
    <text evidence="8">Reversible hydration of carbon dioxide.</text>
</comment>
<dbReference type="GO" id="GO:0004089">
    <property type="term" value="F:carbonate dehydratase activity"/>
    <property type="evidence" value="ECO:0007669"/>
    <property type="project" value="UniProtKB-UniRule"/>
</dbReference>
<dbReference type="PANTHER" id="PTHR11002:SF76">
    <property type="entry name" value="CARBONIC ANHYDRASE"/>
    <property type="match status" value="1"/>
</dbReference>
<organism evidence="9 10">
    <name type="scientific">Mycena pura</name>
    <dbReference type="NCBI Taxonomy" id="153505"/>
    <lineage>
        <taxon>Eukaryota</taxon>
        <taxon>Fungi</taxon>
        <taxon>Dikarya</taxon>
        <taxon>Basidiomycota</taxon>
        <taxon>Agaricomycotina</taxon>
        <taxon>Agaricomycetes</taxon>
        <taxon>Agaricomycetidae</taxon>
        <taxon>Agaricales</taxon>
        <taxon>Marasmiineae</taxon>
        <taxon>Mycenaceae</taxon>
        <taxon>Mycena</taxon>
    </lineage>
</organism>
<feature type="binding site" evidence="7">
    <location>
        <position position="104"/>
    </location>
    <ligand>
        <name>Zn(2+)</name>
        <dbReference type="ChEBI" id="CHEBI:29105"/>
    </ligand>
</feature>
<dbReference type="EMBL" id="JARJCW010000011">
    <property type="protein sequence ID" value="KAJ7219470.1"/>
    <property type="molecule type" value="Genomic_DNA"/>
</dbReference>
<dbReference type="EC" id="4.2.1.1" evidence="2 8"/>
<dbReference type="InterPro" id="IPR036874">
    <property type="entry name" value="Carbonic_anhydrase_sf"/>
</dbReference>
<comment type="similarity">
    <text evidence="1 8">Belongs to the beta-class carbonic anhydrase family.</text>
</comment>
<dbReference type="PANTHER" id="PTHR11002">
    <property type="entry name" value="CARBONIC ANHYDRASE"/>
    <property type="match status" value="1"/>
</dbReference>
<comment type="cofactor">
    <cofactor evidence="7">
        <name>Zn(2+)</name>
        <dbReference type="ChEBI" id="CHEBI:29105"/>
    </cofactor>
    <text evidence="7">Binds 1 zinc ion per subunit.</text>
</comment>
<keyword evidence="10" id="KW-1185">Reference proteome</keyword>
<feature type="binding site" evidence="7">
    <location>
        <position position="45"/>
    </location>
    <ligand>
        <name>Zn(2+)</name>
        <dbReference type="ChEBI" id="CHEBI:29105"/>
    </ligand>
</feature>
<gene>
    <name evidence="9" type="ORF">GGX14DRAFT_592328</name>
</gene>
<protein>
    <recommendedName>
        <fullName evidence="2 8">Carbonic anhydrase</fullName>
        <ecNumber evidence="2 8">4.2.1.1</ecNumber>
    </recommendedName>
    <alternativeName>
        <fullName evidence="8">Carbonate dehydratase</fullName>
    </alternativeName>
</protein>
<evidence type="ECO:0000256" key="8">
    <source>
        <dbReference type="RuleBase" id="RU003956"/>
    </source>
</evidence>
<dbReference type="Gene3D" id="3.40.1050.10">
    <property type="entry name" value="Carbonic anhydrase"/>
    <property type="match status" value="1"/>
</dbReference>
<evidence type="ECO:0000313" key="9">
    <source>
        <dbReference type="EMBL" id="KAJ7219470.1"/>
    </source>
</evidence>
<dbReference type="GO" id="GO:0034599">
    <property type="term" value="P:cellular response to oxidative stress"/>
    <property type="evidence" value="ECO:0007669"/>
    <property type="project" value="TreeGrafter"/>
</dbReference>
<dbReference type="AlphaFoldDB" id="A0AAD6VR96"/>
<dbReference type="InterPro" id="IPR001765">
    <property type="entry name" value="Carbonic_anhydrase"/>
</dbReference>
<sequence length="223" mass="24091">MSPHPALYKFFAFNAEWAKRVESQEPGFFAESAAGQAPQILWIGCSDSRVPESVVTACRPGEIFVHRNIANQFHLEDNNVQSVLTYAVDHLGVEHVVVVGHTECGGAAACFGAASSPAFSANAKSCVVDPSLTPDAPLNQWLTPLTKLVASLKLSGVSKEEAMPVIVEENVKMQVENLSKAQTIVNAWTHKSKKGKDVWVHGWVYDLAKGELRDLGISKGPLA</sequence>
<reference evidence="9" key="1">
    <citation type="submission" date="2023-03" db="EMBL/GenBank/DDBJ databases">
        <title>Massive genome expansion in bonnet fungi (Mycena s.s.) driven by repeated elements and novel gene families across ecological guilds.</title>
        <authorList>
            <consortium name="Lawrence Berkeley National Laboratory"/>
            <person name="Harder C.B."/>
            <person name="Miyauchi S."/>
            <person name="Viragh M."/>
            <person name="Kuo A."/>
            <person name="Thoen E."/>
            <person name="Andreopoulos B."/>
            <person name="Lu D."/>
            <person name="Skrede I."/>
            <person name="Drula E."/>
            <person name="Henrissat B."/>
            <person name="Morin E."/>
            <person name="Kohler A."/>
            <person name="Barry K."/>
            <person name="LaButti K."/>
            <person name="Morin E."/>
            <person name="Salamov A."/>
            <person name="Lipzen A."/>
            <person name="Mereny Z."/>
            <person name="Hegedus B."/>
            <person name="Baldrian P."/>
            <person name="Stursova M."/>
            <person name="Weitz H."/>
            <person name="Taylor A."/>
            <person name="Grigoriev I.V."/>
            <person name="Nagy L.G."/>
            <person name="Martin F."/>
            <person name="Kauserud H."/>
        </authorList>
    </citation>
    <scope>NUCLEOTIDE SEQUENCE</scope>
    <source>
        <strain evidence="9">9144</strain>
    </source>
</reference>